<evidence type="ECO:0000256" key="4">
    <source>
        <dbReference type="ARBA" id="ARBA00022692"/>
    </source>
</evidence>
<feature type="transmembrane region" description="Helical" evidence="8">
    <location>
        <begin position="355"/>
        <end position="375"/>
    </location>
</feature>
<gene>
    <name evidence="10" type="ORF">ACFO5T_07270</name>
</gene>
<feature type="transmembrane region" description="Helical" evidence="8">
    <location>
        <begin position="12"/>
        <end position="30"/>
    </location>
</feature>
<evidence type="ECO:0000313" key="10">
    <source>
        <dbReference type="EMBL" id="MFC4690225.1"/>
    </source>
</evidence>
<feature type="transmembrane region" description="Helical" evidence="8">
    <location>
        <begin position="99"/>
        <end position="121"/>
    </location>
</feature>
<evidence type="ECO:0000256" key="8">
    <source>
        <dbReference type="SAM" id="Phobius"/>
    </source>
</evidence>
<keyword evidence="6" id="KW-0406">Ion transport</keyword>
<evidence type="ECO:0000256" key="1">
    <source>
        <dbReference type="ARBA" id="ARBA00004651"/>
    </source>
</evidence>
<evidence type="ECO:0000256" key="2">
    <source>
        <dbReference type="ARBA" id="ARBA00022448"/>
    </source>
</evidence>
<dbReference type="RefSeq" id="WP_380033242.1">
    <property type="nucleotide sequence ID" value="NZ_JBHSHB010000012.1"/>
</dbReference>
<evidence type="ECO:0000256" key="5">
    <source>
        <dbReference type="ARBA" id="ARBA00022989"/>
    </source>
</evidence>
<evidence type="ECO:0000256" key="3">
    <source>
        <dbReference type="ARBA" id="ARBA00022449"/>
    </source>
</evidence>
<keyword evidence="3" id="KW-0050">Antiport</keyword>
<keyword evidence="7 8" id="KW-0472">Membrane</keyword>
<keyword evidence="2" id="KW-0813">Transport</keyword>
<reference evidence="11" key="1">
    <citation type="journal article" date="2019" name="Int. J. Syst. Evol. Microbiol.">
        <title>The Global Catalogue of Microorganisms (GCM) 10K type strain sequencing project: providing services to taxonomists for standard genome sequencing and annotation.</title>
        <authorList>
            <consortium name="The Broad Institute Genomics Platform"/>
            <consortium name="The Broad Institute Genome Sequencing Center for Infectious Disease"/>
            <person name="Wu L."/>
            <person name="Ma J."/>
        </authorList>
    </citation>
    <scope>NUCLEOTIDE SEQUENCE [LARGE SCALE GENOMIC DNA]</scope>
    <source>
        <strain evidence="11">CGMCC 4.7427</strain>
    </source>
</reference>
<dbReference type="PANTHER" id="PTHR32507:SF8">
    <property type="entry name" value="CNH1P"/>
    <property type="match status" value="1"/>
</dbReference>
<dbReference type="EMBL" id="JBHSHB010000012">
    <property type="protein sequence ID" value="MFC4690225.1"/>
    <property type="molecule type" value="Genomic_DNA"/>
</dbReference>
<feature type="transmembrane region" description="Helical" evidence="8">
    <location>
        <begin position="169"/>
        <end position="189"/>
    </location>
</feature>
<evidence type="ECO:0000313" key="11">
    <source>
        <dbReference type="Proteomes" id="UP001595878"/>
    </source>
</evidence>
<dbReference type="Proteomes" id="UP001595878">
    <property type="component" value="Unassembled WGS sequence"/>
</dbReference>
<keyword evidence="4 8" id="KW-0812">Transmembrane</keyword>
<comment type="subcellular location">
    <subcellularLocation>
        <location evidence="1">Cell membrane</location>
        <topology evidence="1">Multi-pass membrane protein</topology>
    </subcellularLocation>
</comment>
<feature type="transmembrane region" description="Helical" evidence="8">
    <location>
        <begin position="299"/>
        <end position="317"/>
    </location>
</feature>
<feature type="transmembrane region" description="Helical" evidence="8">
    <location>
        <begin position="37"/>
        <end position="57"/>
    </location>
</feature>
<evidence type="ECO:0000256" key="6">
    <source>
        <dbReference type="ARBA" id="ARBA00023065"/>
    </source>
</evidence>
<proteinExistence type="predicted"/>
<dbReference type="Pfam" id="PF00999">
    <property type="entry name" value="Na_H_Exchanger"/>
    <property type="match status" value="1"/>
</dbReference>
<organism evidence="10 11">
    <name type="scientific">Dokdonia genika</name>
    <dbReference type="NCBI Taxonomy" id="308113"/>
    <lineage>
        <taxon>Bacteria</taxon>
        <taxon>Pseudomonadati</taxon>
        <taxon>Bacteroidota</taxon>
        <taxon>Flavobacteriia</taxon>
        <taxon>Flavobacteriales</taxon>
        <taxon>Flavobacteriaceae</taxon>
        <taxon>Dokdonia</taxon>
    </lineage>
</organism>
<dbReference type="InterPro" id="IPR006153">
    <property type="entry name" value="Cation/H_exchanger_TM"/>
</dbReference>
<accession>A0ABV9LAN6</accession>
<evidence type="ECO:0000259" key="9">
    <source>
        <dbReference type="Pfam" id="PF00999"/>
    </source>
</evidence>
<name>A0ABV9LAN6_9FLAO</name>
<protein>
    <submittedName>
        <fullName evidence="10">Cation:proton antiporter</fullName>
    </submittedName>
</protein>
<keyword evidence="11" id="KW-1185">Reference proteome</keyword>
<sequence length="416" mass="46910">MALIEISSYFPALAYTGFAISLMVFIPVYSKKLKITYIIPLLLLGVCLYYLGAPLPWPDPLWELEFGKIVSEVIVIISLMTAGLKIGTSYKWSDWKKPLSLIAITMPLFMIAVFLIAYYLLDLNGPVSLLLAAILAPTDPVLASELQLEERQSFKERNTGLRYTLTAEAGINDGFAFPFVFLAILWSNAASFSEIDWLHFTGYYFFFKIIGGVLIGALIGYIYSWVVQYHSKENRRYILDGFIAVALTFFSYGIAEVLHTYGFLSVFATGVFMQFHCGKNSDDNINTTMLHFAEETEKLLVALWTIFFGGAVVSGILSYTDVWGVFASLIFVLILRPIFGYLAMLTTDFSGPKKWAISFFGIRGIGSFFYLSYALMKGNFTDYDELFGIVSYVILFSILIHGFTSLHVIDYFKRTQ</sequence>
<feature type="transmembrane region" description="Helical" evidence="8">
    <location>
        <begin position="69"/>
        <end position="87"/>
    </location>
</feature>
<keyword evidence="5 8" id="KW-1133">Transmembrane helix</keyword>
<dbReference type="PANTHER" id="PTHR32507">
    <property type="entry name" value="NA(+)/H(+) ANTIPORTER 1"/>
    <property type="match status" value="1"/>
</dbReference>
<feature type="transmembrane region" description="Helical" evidence="8">
    <location>
        <begin position="237"/>
        <end position="255"/>
    </location>
</feature>
<evidence type="ECO:0000256" key="7">
    <source>
        <dbReference type="ARBA" id="ARBA00023136"/>
    </source>
</evidence>
<feature type="transmembrane region" description="Helical" evidence="8">
    <location>
        <begin position="201"/>
        <end position="225"/>
    </location>
</feature>
<comment type="caution">
    <text evidence="10">The sequence shown here is derived from an EMBL/GenBank/DDBJ whole genome shotgun (WGS) entry which is preliminary data.</text>
</comment>
<feature type="transmembrane region" description="Helical" evidence="8">
    <location>
        <begin position="323"/>
        <end position="343"/>
    </location>
</feature>
<feature type="domain" description="Cation/H+ exchanger transmembrane" evidence="9">
    <location>
        <begin position="22"/>
        <end position="404"/>
    </location>
</feature>
<feature type="transmembrane region" description="Helical" evidence="8">
    <location>
        <begin position="387"/>
        <end position="409"/>
    </location>
</feature>